<dbReference type="Proteomes" id="UP001595833">
    <property type="component" value="Unassembled WGS sequence"/>
</dbReference>
<proteinExistence type="predicted"/>
<dbReference type="EMBL" id="JBHSJB010000033">
    <property type="protein sequence ID" value="MFC5058636.1"/>
    <property type="molecule type" value="Genomic_DNA"/>
</dbReference>
<name>A0ABV9Y7Q4_9PSEU</name>
<keyword evidence="1" id="KW-0732">Signal</keyword>
<evidence type="ECO:0000256" key="1">
    <source>
        <dbReference type="SAM" id="SignalP"/>
    </source>
</evidence>
<evidence type="ECO:0000313" key="2">
    <source>
        <dbReference type="EMBL" id="MFC5058636.1"/>
    </source>
</evidence>
<feature type="chain" id="PRO_5047185749" description="Secreted protein" evidence="1">
    <location>
        <begin position="20"/>
        <end position="163"/>
    </location>
</feature>
<feature type="signal peptide" evidence="1">
    <location>
        <begin position="1"/>
        <end position="19"/>
    </location>
</feature>
<dbReference type="RefSeq" id="WP_344038826.1">
    <property type="nucleotide sequence ID" value="NZ_BAAAKE010000013.1"/>
</dbReference>
<protein>
    <recommendedName>
        <fullName evidence="4">Secreted protein</fullName>
    </recommendedName>
</protein>
<reference evidence="3" key="1">
    <citation type="journal article" date="2019" name="Int. J. Syst. Evol. Microbiol.">
        <title>The Global Catalogue of Microorganisms (GCM) 10K type strain sequencing project: providing services to taxonomists for standard genome sequencing and annotation.</title>
        <authorList>
            <consortium name="The Broad Institute Genomics Platform"/>
            <consortium name="The Broad Institute Genome Sequencing Center for Infectious Disease"/>
            <person name="Wu L."/>
            <person name="Ma J."/>
        </authorList>
    </citation>
    <scope>NUCLEOTIDE SEQUENCE [LARGE SCALE GENOMIC DNA]</scope>
    <source>
        <strain evidence="3">KCTC 12848</strain>
    </source>
</reference>
<sequence>MGTRLGALALLFAALVVGCGDTTGSDSGNAAPDEKTKALKYAQCMRDNGVDMPDPTFGEDGSVRGGVMALGKDDDPTAFTKAQEACEEFQSPARFDPDDPKVVEERLEFARCMRDHGVDVPDPQAGQGMAIDEGGVDDKTLQDALTACGKAGSVPAAPAEGGR</sequence>
<gene>
    <name evidence="2" type="ORF">ACFPFM_33415</name>
</gene>
<comment type="caution">
    <text evidence="2">The sequence shown here is derived from an EMBL/GenBank/DDBJ whole genome shotgun (WGS) entry which is preliminary data.</text>
</comment>
<accession>A0ABV9Y7Q4</accession>
<dbReference type="PROSITE" id="PS51257">
    <property type="entry name" value="PROKAR_LIPOPROTEIN"/>
    <property type="match status" value="1"/>
</dbReference>
<evidence type="ECO:0008006" key="4">
    <source>
        <dbReference type="Google" id="ProtNLM"/>
    </source>
</evidence>
<organism evidence="2 3">
    <name type="scientific">Saccharothrix xinjiangensis</name>
    <dbReference type="NCBI Taxonomy" id="204798"/>
    <lineage>
        <taxon>Bacteria</taxon>
        <taxon>Bacillati</taxon>
        <taxon>Actinomycetota</taxon>
        <taxon>Actinomycetes</taxon>
        <taxon>Pseudonocardiales</taxon>
        <taxon>Pseudonocardiaceae</taxon>
        <taxon>Saccharothrix</taxon>
    </lineage>
</organism>
<evidence type="ECO:0000313" key="3">
    <source>
        <dbReference type="Proteomes" id="UP001595833"/>
    </source>
</evidence>
<keyword evidence="3" id="KW-1185">Reference proteome</keyword>